<evidence type="ECO:0000313" key="1">
    <source>
        <dbReference type="EMBL" id="KIJ43356.1"/>
    </source>
</evidence>
<dbReference type="HOGENOM" id="CLU_1928952_0_0_1"/>
<keyword evidence="2" id="KW-1185">Reference proteome</keyword>
<evidence type="ECO:0000313" key="2">
    <source>
        <dbReference type="Proteomes" id="UP000054279"/>
    </source>
</evidence>
<proteinExistence type="predicted"/>
<accession>A0A0C9VY23</accession>
<dbReference type="OrthoDB" id="3265199at2759"/>
<dbReference type="EMBL" id="KN837123">
    <property type="protein sequence ID" value="KIJ43356.1"/>
    <property type="molecule type" value="Genomic_DNA"/>
</dbReference>
<dbReference type="AlphaFoldDB" id="A0A0C9VY23"/>
<sequence length="131" mass="15007">MKEDSRDEIERTGSACHTRFKLLIKHQKKNETCSLQKTGTNEEIDDHIKVMINLVDLVEGYEASKEGFMASTKKQQEMQQKATLQMCASVHEARLTNEYLLRTVTPLLPPVLPRQNPSTMHPILSHQLVHL</sequence>
<reference evidence="1 2" key="1">
    <citation type="submission" date="2014-06" db="EMBL/GenBank/DDBJ databases">
        <title>Evolutionary Origins and Diversification of the Mycorrhizal Mutualists.</title>
        <authorList>
            <consortium name="DOE Joint Genome Institute"/>
            <consortium name="Mycorrhizal Genomics Consortium"/>
            <person name="Kohler A."/>
            <person name="Kuo A."/>
            <person name="Nagy L.G."/>
            <person name="Floudas D."/>
            <person name="Copeland A."/>
            <person name="Barry K.W."/>
            <person name="Cichocki N."/>
            <person name="Veneault-Fourrey C."/>
            <person name="LaButti K."/>
            <person name="Lindquist E.A."/>
            <person name="Lipzen A."/>
            <person name="Lundell T."/>
            <person name="Morin E."/>
            <person name="Murat C."/>
            <person name="Riley R."/>
            <person name="Ohm R."/>
            <person name="Sun H."/>
            <person name="Tunlid A."/>
            <person name="Henrissat B."/>
            <person name="Grigoriev I.V."/>
            <person name="Hibbett D.S."/>
            <person name="Martin F."/>
        </authorList>
    </citation>
    <scope>NUCLEOTIDE SEQUENCE [LARGE SCALE GENOMIC DNA]</scope>
    <source>
        <strain evidence="1 2">SS14</strain>
    </source>
</reference>
<protein>
    <submittedName>
        <fullName evidence="1">Uncharacterized protein</fullName>
    </submittedName>
</protein>
<dbReference type="Proteomes" id="UP000054279">
    <property type="component" value="Unassembled WGS sequence"/>
</dbReference>
<organism evidence="1 2">
    <name type="scientific">Sphaerobolus stellatus (strain SS14)</name>
    <dbReference type="NCBI Taxonomy" id="990650"/>
    <lineage>
        <taxon>Eukaryota</taxon>
        <taxon>Fungi</taxon>
        <taxon>Dikarya</taxon>
        <taxon>Basidiomycota</taxon>
        <taxon>Agaricomycotina</taxon>
        <taxon>Agaricomycetes</taxon>
        <taxon>Phallomycetidae</taxon>
        <taxon>Geastrales</taxon>
        <taxon>Sphaerobolaceae</taxon>
        <taxon>Sphaerobolus</taxon>
    </lineage>
</organism>
<gene>
    <name evidence="1" type="ORF">M422DRAFT_253237</name>
</gene>
<name>A0A0C9VY23_SPHS4</name>